<dbReference type="InterPro" id="IPR007175">
    <property type="entry name" value="Rpr2/Snm1/Rpp21"/>
</dbReference>
<dbReference type="Pfam" id="PF04032">
    <property type="entry name" value="Rpr2"/>
    <property type="match status" value="1"/>
</dbReference>
<feature type="region of interest" description="Disordered" evidence="1">
    <location>
        <begin position="130"/>
        <end position="208"/>
    </location>
</feature>
<evidence type="ECO:0000313" key="3">
    <source>
        <dbReference type="Proteomes" id="UP000223968"/>
    </source>
</evidence>
<accession>A0A2B7WJ15</accession>
<keyword evidence="3" id="KW-1185">Reference proteome</keyword>
<dbReference type="GO" id="GO:0006396">
    <property type="term" value="P:RNA processing"/>
    <property type="evidence" value="ECO:0007669"/>
    <property type="project" value="InterPro"/>
</dbReference>
<feature type="compositionally biased region" description="Low complexity" evidence="1">
    <location>
        <begin position="189"/>
        <end position="208"/>
    </location>
</feature>
<feature type="compositionally biased region" description="Polar residues" evidence="1">
    <location>
        <begin position="151"/>
        <end position="164"/>
    </location>
</feature>
<feature type="compositionally biased region" description="Polar residues" evidence="1">
    <location>
        <begin position="132"/>
        <end position="143"/>
    </location>
</feature>
<evidence type="ECO:0000313" key="2">
    <source>
        <dbReference type="EMBL" id="PGG96529.1"/>
    </source>
</evidence>
<dbReference type="AlphaFoldDB" id="A0A2B7WJ15"/>
<dbReference type="Proteomes" id="UP000223968">
    <property type="component" value="Unassembled WGS sequence"/>
</dbReference>
<proteinExistence type="predicted"/>
<dbReference type="EMBL" id="PDNB01000277">
    <property type="protein sequence ID" value="PGG96529.1"/>
    <property type="molecule type" value="Genomic_DNA"/>
</dbReference>
<evidence type="ECO:0000256" key="1">
    <source>
        <dbReference type="SAM" id="MobiDB-lite"/>
    </source>
</evidence>
<organism evidence="2 3">
    <name type="scientific">Helicocarpus griseus UAMH5409</name>
    <dbReference type="NCBI Taxonomy" id="1447875"/>
    <lineage>
        <taxon>Eukaryota</taxon>
        <taxon>Fungi</taxon>
        <taxon>Dikarya</taxon>
        <taxon>Ascomycota</taxon>
        <taxon>Pezizomycotina</taxon>
        <taxon>Eurotiomycetes</taxon>
        <taxon>Eurotiomycetidae</taxon>
        <taxon>Onygenales</taxon>
        <taxon>Ajellomycetaceae</taxon>
        <taxon>Helicocarpus</taxon>
    </lineage>
</organism>
<dbReference type="STRING" id="1447875.A0A2B7WJ15"/>
<comment type="caution">
    <text evidence="2">The sequence shown here is derived from an EMBL/GenBank/DDBJ whole genome shotgun (WGS) entry which is preliminary data.</text>
</comment>
<dbReference type="OrthoDB" id="438080at2759"/>
<protein>
    <submittedName>
        <fullName evidence="2">Uncharacterized protein</fullName>
    </submittedName>
</protein>
<reference evidence="2 3" key="1">
    <citation type="submission" date="2017-10" db="EMBL/GenBank/DDBJ databases">
        <title>Comparative genomics in systemic dimorphic fungi from Ajellomycetaceae.</title>
        <authorList>
            <person name="Munoz J.F."/>
            <person name="Mcewen J.G."/>
            <person name="Clay O.K."/>
            <person name="Cuomo C.A."/>
        </authorList>
    </citation>
    <scope>NUCLEOTIDE SEQUENCE [LARGE SCALE GENOMIC DNA]</scope>
    <source>
        <strain evidence="2 3">UAMH5409</strain>
    </source>
</reference>
<name>A0A2B7WJ15_9EURO</name>
<sequence>MSSSVSTAQLKFLKNSAQYLAAQSPSTSSHLISVHNELLRHDSKRLSAANHREFCGACGSIRTPTSSKAINVKKHRVKKRRKDRRGASKQASSTELCPALIYKCLRCHRKKYQSFQTFTKNAQSRMPLPTAIASTTGTPSQPASVKEGQEQRTTATLPKSTENLSSKKRAKARKQQGLMVALAASKQRTQSQTSPPSSSLDLLDFLKH</sequence>
<gene>
    <name evidence="2" type="ORF">AJ79_09547</name>
</gene>